<dbReference type="AlphaFoldDB" id="A0A940DPX4"/>
<organism evidence="2 3">
    <name type="scientific">Candidatus Cryptobacteroides avicola</name>
    <dbReference type="NCBI Taxonomy" id="2840757"/>
    <lineage>
        <taxon>Bacteria</taxon>
        <taxon>Pseudomonadati</taxon>
        <taxon>Bacteroidota</taxon>
        <taxon>Bacteroidia</taxon>
        <taxon>Bacteroidales</taxon>
        <taxon>Candidatus Cryptobacteroides</taxon>
    </lineage>
</organism>
<name>A0A940DPX4_9BACT</name>
<evidence type="ECO:0000313" key="2">
    <source>
        <dbReference type="EMBL" id="MBO8482849.1"/>
    </source>
</evidence>
<protein>
    <submittedName>
        <fullName evidence="2">Uncharacterized protein</fullName>
    </submittedName>
</protein>
<reference evidence="2" key="1">
    <citation type="submission" date="2020-10" db="EMBL/GenBank/DDBJ databases">
        <authorList>
            <person name="Gilroy R."/>
        </authorList>
    </citation>
    <scope>NUCLEOTIDE SEQUENCE</scope>
    <source>
        <strain evidence="2">G3-8215</strain>
    </source>
</reference>
<gene>
    <name evidence="2" type="ORF">IAB75_01840</name>
</gene>
<sequence>MNKKSLGYVILKIIGKIAFFLVLVYIAGLVIDHIFQTGRNSIAEILIPAVLSMYIVYYELKKFWSARKDD</sequence>
<proteinExistence type="predicted"/>
<accession>A0A940DPX4</accession>
<evidence type="ECO:0000256" key="1">
    <source>
        <dbReference type="SAM" id="Phobius"/>
    </source>
</evidence>
<evidence type="ECO:0000313" key="3">
    <source>
        <dbReference type="Proteomes" id="UP000725002"/>
    </source>
</evidence>
<dbReference type="EMBL" id="JADILV010000012">
    <property type="protein sequence ID" value="MBO8482849.1"/>
    <property type="molecule type" value="Genomic_DNA"/>
</dbReference>
<keyword evidence="1" id="KW-0472">Membrane</keyword>
<keyword evidence="1" id="KW-1133">Transmembrane helix</keyword>
<keyword evidence="1" id="KW-0812">Transmembrane</keyword>
<feature type="transmembrane region" description="Helical" evidence="1">
    <location>
        <begin position="9"/>
        <end position="35"/>
    </location>
</feature>
<reference evidence="2" key="2">
    <citation type="journal article" date="2021" name="PeerJ">
        <title>Extensive microbial diversity within the chicken gut microbiome revealed by metagenomics and culture.</title>
        <authorList>
            <person name="Gilroy R."/>
            <person name="Ravi A."/>
            <person name="Getino M."/>
            <person name="Pursley I."/>
            <person name="Horton D.L."/>
            <person name="Alikhan N.F."/>
            <person name="Baker D."/>
            <person name="Gharbi K."/>
            <person name="Hall N."/>
            <person name="Watson M."/>
            <person name="Adriaenssens E.M."/>
            <person name="Foster-Nyarko E."/>
            <person name="Jarju S."/>
            <person name="Secka A."/>
            <person name="Antonio M."/>
            <person name="Oren A."/>
            <person name="Chaudhuri R.R."/>
            <person name="La Ragione R."/>
            <person name="Hildebrand F."/>
            <person name="Pallen M.J."/>
        </authorList>
    </citation>
    <scope>NUCLEOTIDE SEQUENCE</scope>
    <source>
        <strain evidence="2">G3-8215</strain>
    </source>
</reference>
<comment type="caution">
    <text evidence="2">The sequence shown here is derived from an EMBL/GenBank/DDBJ whole genome shotgun (WGS) entry which is preliminary data.</text>
</comment>
<feature type="transmembrane region" description="Helical" evidence="1">
    <location>
        <begin position="41"/>
        <end position="60"/>
    </location>
</feature>
<dbReference type="Proteomes" id="UP000725002">
    <property type="component" value="Unassembled WGS sequence"/>
</dbReference>